<dbReference type="Pfam" id="PF18765">
    <property type="entry name" value="Polbeta"/>
    <property type="match status" value="1"/>
</dbReference>
<evidence type="ECO:0000313" key="3">
    <source>
        <dbReference type="Proteomes" id="UP000192738"/>
    </source>
</evidence>
<evidence type="ECO:0000313" key="2">
    <source>
        <dbReference type="EMBL" id="SMC39604.1"/>
    </source>
</evidence>
<reference evidence="2 3" key="1">
    <citation type="submission" date="2017-04" db="EMBL/GenBank/DDBJ databases">
        <authorList>
            <person name="Afonso C.L."/>
            <person name="Miller P.J."/>
            <person name="Scott M.A."/>
            <person name="Spackman E."/>
            <person name="Goraichik I."/>
            <person name="Dimitrov K.M."/>
            <person name="Suarez D.L."/>
            <person name="Swayne D.E."/>
        </authorList>
    </citation>
    <scope>NUCLEOTIDE SEQUENCE [LARGE SCALE GENOMIC DNA]</scope>
    <source>
        <strain evidence="2 3">DSM 5090</strain>
    </source>
</reference>
<proteinExistence type="predicted"/>
<keyword evidence="2" id="KW-0808">Transferase</keyword>
<protein>
    <submittedName>
        <fullName evidence="2">Predicted nucleotidyltransferase</fullName>
    </submittedName>
</protein>
<sequence length="142" mass="16448">MSATFIRLSTNHPRLRRDEWRPFKRQGYRVLAEDGVTVYHEREAIKRSVLRAFGQVDADVFLFGSRAAGKAHEKSDYDVGYYTDETIPSQILMDLKDELEEMPIPARVDLVNFSVLNPQFVRIALQGGRDVWKQKKKNSLFS</sequence>
<dbReference type="RefSeq" id="WP_084574099.1">
    <property type="nucleotide sequence ID" value="NZ_CP155572.1"/>
</dbReference>
<dbReference type="Proteomes" id="UP000192738">
    <property type="component" value="Unassembled WGS sequence"/>
</dbReference>
<dbReference type="CDD" id="cd05403">
    <property type="entry name" value="NT_KNTase_like"/>
    <property type="match status" value="1"/>
</dbReference>
<dbReference type="OrthoDB" id="9809668at2"/>
<dbReference type="SUPFAM" id="SSF81301">
    <property type="entry name" value="Nucleotidyltransferase"/>
    <property type="match status" value="1"/>
</dbReference>
<organism evidence="2 3">
    <name type="scientific">Sporomusa malonica</name>
    <dbReference type="NCBI Taxonomy" id="112901"/>
    <lineage>
        <taxon>Bacteria</taxon>
        <taxon>Bacillati</taxon>
        <taxon>Bacillota</taxon>
        <taxon>Negativicutes</taxon>
        <taxon>Selenomonadales</taxon>
        <taxon>Sporomusaceae</taxon>
        <taxon>Sporomusa</taxon>
    </lineage>
</organism>
<dbReference type="InterPro" id="IPR043519">
    <property type="entry name" value="NT_sf"/>
</dbReference>
<accession>A0A1W1YTX6</accession>
<dbReference type="Gene3D" id="3.30.460.10">
    <property type="entry name" value="Beta Polymerase, domain 2"/>
    <property type="match status" value="1"/>
</dbReference>
<dbReference type="STRING" id="112901.SAMN04488500_102193"/>
<dbReference type="InterPro" id="IPR041633">
    <property type="entry name" value="Polbeta"/>
</dbReference>
<feature type="domain" description="Polymerase beta nucleotidyltransferase" evidence="1">
    <location>
        <begin position="60"/>
        <end position="136"/>
    </location>
</feature>
<dbReference type="EMBL" id="FWXI01000002">
    <property type="protein sequence ID" value="SMC39604.1"/>
    <property type="molecule type" value="Genomic_DNA"/>
</dbReference>
<keyword evidence="3" id="KW-1185">Reference proteome</keyword>
<name>A0A1W1YTX6_9FIRM</name>
<dbReference type="GO" id="GO:0016740">
    <property type="term" value="F:transferase activity"/>
    <property type="evidence" value="ECO:0007669"/>
    <property type="project" value="UniProtKB-KW"/>
</dbReference>
<gene>
    <name evidence="2" type="ORF">SAMN04488500_102193</name>
</gene>
<evidence type="ECO:0000259" key="1">
    <source>
        <dbReference type="Pfam" id="PF18765"/>
    </source>
</evidence>
<dbReference type="AlphaFoldDB" id="A0A1W1YTX6"/>